<organism evidence="1 2">
    <name type="scientific">Maliponia aquimaris</name>
    <dbReference type="NCBI Taxonomy" id="1673631"/>
    <lineage>
        <taxon>Bacteria</taxon>
        <taxon>Pseudomonadati</taxon>
        <taxon>Pseudomonadota</taxon>
        <taxon>Alphaproteobacteria</taxon>
        <taxon>Rhodobacterales</taxon>
        <taxon>Paracoccaceae</taxon>
        <taxon>Maliponia</taxon>
    </lineage>
</organism>
<protein>
    <recommendedName>
        <fullName evidence="3">Cupin domain protein</fullName>
    </recommendedName>
</protein>
<dbReference type="GO" id="GO:0047869">
    <property type="term" value="F:dimethylpropiothetin dethiomethylase activity"/>
    <property type="evidence" value="ECO:0007669"/>
    <property type="project" value="InterPro"/>
</dbReference>
<keyword evidence="2" id="KW-1185">Reference proteome</keyword>
<reference evidence="1 2" key="1">
    <citation type="submission" date="2017-05" db="EMBL/GenBank/DDBJ databases">
        <authorList>
            <person name="Song R."/>
            <person name="Chenine A.L."/>
            <person name="Ruprecht R.M."/>
        </authorList>
    </citation>
    <scope>NUCLEOTIDE SEQUENCE [LARGE SCALE GENOMIC DNA]</scope>
    <source>
        <strain evidence="1 2">CECT 8898</strain>
    </source>
</reference>
<evidence type="ECO:0000313" key="2">
    <source>
        <dbReference type="Proteomes" id="UP000207598"/>
    </source>
</evidence>
<proteinExistence type="predicted"/>
<evidence type="ECO:0008006" key="3">
    <source>
        <dbReference type="Google" id="ProtNLM"/>
    </source>
</evidence>
<gene>
    <name evidence="1" type="ORF">MAA8898_04084</name>
</gene>
<evidence type="ECO:0000313" key="1">
    <source>
        <dbReference type="EMBL" id="SMX48770.1"/>
    </source>
</evidence>
<name>A0A238L1N2_9RHOB</name>
<dbReference type="AlphaFoldDB" id="A0A238L1N2"/>
<dbReference type="Proteomes" id="UP000207598">
    <property type="component" value="Unassembled WGS sequence"/>
</dbReference>
<dbReference type="Pfam" id="PF16867">
    <property type="entry name" value="DMSP_lyase"/>
    <property type="match status" value="1"/>
</dbReference>
<dbReference type="Gene3D" id="2.60.120.10">
    <property type="entry name" value="Jelly Rolls"/>
    <property type="match status" value="1"/>
</dbReference>
<dbReference type="InterPro" id="IPR014710">
    <property type="entry name" value="RmlC-like_jellyroll"/>
</dbReference>
<dbReference type="InterPro" id="IPR011051">
    <property type="entry name" value="RmlC_Cupin_sf"/>
</dbReference>
<dbReference type="InterPro" id="IPR031723">
    <property type="entry name" value="DMSP_lyase"/>
</dbReference>
<dbReference type="EMBL" id="FXYF01000014">
    <property type="protein sequence ID" value="SMX48770.1"/>
    <property type="molecule type" value="Genomic_DNA"/>
</dbReference>
<sequence>MIVGPDGLEPRDDVWLGVSLLGPNVQYPDHRHPPEEVYLVMSPGDFRQGLNAWVHVARGETHYNPHNIVHAMRSADRPLLAFWALKE</sequence>
<dbReference type="SUPFAM" id="SSF51182">
    <property type="entry name" value="RmlC-like cupins"/>
    <property type="match status" value="1"/>
</dbReference>
<accession>A0A238L1N2</accession>